<dbReference type="AlphaFoldDB" id="D6XWP3"/>
<dbReference type="RefSeq" id="WP_013171314.1">
    <property type="nucleotide sequence ID" value="NC_014219.1"/>
</dbReference>
<evidence type="ECO:0000256" key="5">
    <source>
        <dbReference type="ARBA" id="ARBA00023002"/>
    </source>
</evidence>
<dbReference type="EMBL" id="CP001791">
    <property type="protein sequence ID" value="ADH97885.1"/>
    <property type="molecule type" value="Genomic_DNA"/>
</dbReference>
<dbReference type="HOGENOM" id="CLU_038362_1_0_9"/>
<dbReference type="SUPFAM" id="SSF56796">
    <property type="entry name" value="Dehydroquinate synthase-like"/>
    <property type="match status" value="1"/>
</dbReference>
<keyword evidence="8" id="KW-0594">Phospholipid biosynthesis</keyword>
<dbReference type="PANTHER" id="PTHR43616">
    <property type="entry name" value="GLYCEROL DEHYDROGENASE"/>
    <property type="match status" value="1"/>
</dbReference>
<sequence>MSLDVTDWYNRSSSGCSCGHTHYGLTVDTFSIRNGALYELRSYLLDKGWRDVHLVSDAQTNEAAGEKLVRYLSEEINVERTTVLPDRNGDVIADEQAIMQVITEASREADVFIAVGAGTVHDITRFASHTVGKPFIAVPTAPSVDGFNSMGAPIVLRKKKITYQTQAPVALFADLDVLREAPRAMTAAGFADILGKYTSLTDWSFGAVMAGEPYCPAAARMTQEALDQAVSAKDEIRMGTSFGMEQLFEALLKSGMAMSLFGRSHPASGGEHHLSHYWEMAFLEEGRKQLLHGEKVGVATGLIADLYHGEVLEKVFRDPALDAGQRKGIEALIGQLPTGEEIRMMLKAAGGKTSLAELNIEPALYEKSKAHAHTLRDRKTMLHYLNTV</sequence>
<evidence type="ECO:0000313" key="10">
    <source>
        <dbReference type="EMBL" id="ADH97885.1"/>
    </source>
</evidence>
<dbReference type="GO" id="GO:0008654">
    <property type="term" value="P:phospholipid biosynthetic process"/>
    <property type="evidence" value="ECO:0007669"/>
    <property type="project" value="UniProtKB-KW"/>
</dbReference>
<keyword evidence="11" id="KW-1185">Reference proteome</keyword>
<evidence type="ECO:0000256" key="4">
    <source>
        <dbReference type="ARBA" id="ARBA00022857"/>
    </source>
</evidence>
<dbReference type="eggNOG" id="COG0371">
    <property type="taxonomic scope" value="Bacteria"/>
</dbReference>
<keyword evidence="5 10" id="KW-0560">Oxidoreductase</keyword>
<dbReference type="EC" id="1.1.1.261" evidence="10"/>
<reference evidence="10" key="1">
    <citation type="submission" date="2009-10" db="EMBL/GenBank/DDBJ databases">
        <title>Complete sequence of Bacillus selenitireducens MLS10.</title>
        <authorList>
            <consortium name="US DOE Joint Genome Institute"/>
            <person name="Lucas S."/>
            <person name="Copeland A."/>
            <person name="Lapidus A."/>
            <person name="Glavina del Rio T."/>
            <person name="Dalin E."/>
            <person name="Tice H."/>
            <person name="Bruce D."/>
            <person name="Goodwin L."/>
            <person name="Pitluck S."/>
            <person name="Sims D."/>
            <person name="Brettin T."/>
            <person name="Detter J.C."/>
            <person name="Han C."/>
            <person name="Larimer F."/>
            <person name="Land M."/>
            <person name="Hauser L."/>
            <person name="Kyrpides N."/>
            <person name="Ovchinnikova G."/>
            <person name="Stolz J."/>
        </authorList>
    </citation>
    <scope>NUCLEOTIDE SEQUENCE [LARGE SCALE GENOMIC DNA]</scope>
    <source>
        <strain evidence="10">MLS10</strain>
    </source>
</reference>
<gene>
    <name evidence="10" type="ordered locus">Bsel_0345</name>
</gene>
<dbReference type="PANTHER" id="PTHR43616:SF5">
    <property type="entry name" value="GLYCEROL DEHYDROGENASE 1"/>
    <property type="match status" value="1"/>
</dbReference>
<dbReference type="STRING" id="439292.Bsel_0345"/>
<evidence type="ECO:0000256" key="2">
    <source>
        <dbReference type="ARBA" id="ARBA00022516"/>
    </source>
</evidence>
<dbReference type="GO" id="GO:0046872">
    <property type="term" value="F:metal ion binding"/>
    <property type="evidence" value="ECO:0007669"/>
    <property type="project" value="UniProtKB-KW"/>
</dbReference>
<dbReference type="KEGG" id="bse:Bsel_0345"/>
<dbReference type="InterPro" id="IPR032837">
    <property type="entry name" value="G1PDH"/>
</dbReference>
<organism evidence="10 11">
    <name type="scientific">Bacillus selenitireducens (strain ATCC 700615 / DSM 15326 / MLS10)</name>
    <dbReference type="NCBI Taxonomy" id="439292"/>
    <lineage>
        <taxon>Bacteria</taxon>
        <taxon>Bacillati</taxon>
        <taxon>Bacillota</taxon>
        <taxon>Bacilli</taxon>
        <taxon>Bacillales</taxon>
        <taxon>Bacillaceae</taxon>
        <taxon>Salisediminibacterium</taxon>
    </lineage>
</organism>
<keyword evidence="7" id="KW-0443">Lipid metabolism</keyword>
<evidence type="ECO:0000256" key="7">
    <source>
        <dbReference type="ARBA" id="ARBA00023098"/>
    </source>
</evidence>
<dbReference type="CDD" id="cd08175">
    <property type="entry name" value="G1PDH"/>
    <property type="match status" value="1"/>
</dbReference>
<dbReference type="Gene3D" id="3.40.50.1970">
    <property type="match status" value="1"/>
</dbReference>
<dbReference type="GO" id="GO:0050492">
    <property type="term" value="F:glycerol-1-phosphate dehydrogenase [NAD(P)+] activity"/>
    <property type="evidence" value="ECO:0007669"/>
    <property type="project" value="UniProtKB-EC"/>
</dbReference>
<protein>
    <submittedName>
        <fullName evidence="10">Glycerol-1-phosphate dehydrogenase (NAD(P)(+))</fullName>
        <ecNumber evidence="10">1.1.1.261</ecNumber>
    </submittedName>
</protein>
<dbReference type="OrthoDB" id="9763580at2"/>
<dbReference type="Pfam" id="PF13685">
    <property type="entry name" value="Fe-ADH_2"/>
    <property type="match status" value="1"/>
</dbReference>
<keyword evidence="4" id="KW-0521">NADP</keyword>
<name>D6XWP3_BACIE</name>
<keyword evidence="9" id="KW-1208">Phospholipid metabolism</keyword>
<keyword evidence="3" id="KW-0479">Metal-binding</keyword>
<evidence type="ECO:0000256" key="9">
    <source>
        <dbReference type="ARBA" id="ARBA00023264"/>
    </source>
</evidence>
<accession>D6XWP3</accession>
<dbReference type="Proteomes" id="UP000000271">
    <property type="component" value="Chromosome"/>
</dbReference>
<evidence type="ECO:0000313" key="11">
    <source>
        <dbReference type="Proteomes" id="UP000000271"/>
    </source>
</evidence>
<proteinExistence type="predicted"/>
<dbReference type="InterPro" id="IPR016205">
    <property type="entry name" value="Glycerol_DH"/>
</dbReference>
<evidence type="ECO:0000256" key="1">
    <source>
        <dbReference type="ARBA" id="ARBA00022490"/>
    </source>
</evidence>
<evidence type="ECO:0000256" key="6">
    <source>
        <dbReference type="ARBA" id="ARBA00023027"/>
    </source>
</evidence>
<dbReference type="Gene3D" id="1.20.1090.10">
    <property type="entry name" value="Dehydroquinate synthase-like - alpha domain"/>
    <property type="match status" value="1"/>
</dbReference>
<evidence type="ECO:0000256" key="8">
    <source>
        <dbReference type="ARBA" id="ARBA00023209"/>
    </source>
</evidence>
<keyword evidence="6" id="KW-0520">NAD</keyword>
<keyword evidence="2" id="KW-0444">Lipid biosynthesis</keyword>
<keyword evidence="1" id="KW-0963">Cytoplasm</keyword>
<evidence type="ECO:0000256" key="3">
    <source>
        <dbReference type="ARBA" id="ARBA00022723"/>
    </source>
</evidence>